<dbReference type="Proteomes" id="UP000639643">
    <property type="component" value="Unassembled WGS sequence"/>
</dbReference>
<feature type="transmembrane region" description="Helical" evidence="1">
    <location>
        <begin position="250"/>
        <end position="271"/>
    </location>
</feature>
<keyword evidence="3" id="KW-1185">Reference proteome</keyword>
<dbReference type="EMBL" id="WIGM01000876">
    <property type="protein sequence ID" value="KAF6809816.1"/>
    <property type="molecule type" value="Genomic_DNA"/>
</dbReference>
<accession>A0A8H6JBV9</accession>
<keyword evidence="1" id="KW-1133">Transmembrane helix</keyword>
<name>A0A8H6JBV9_9PEZI</name>
<keyword evidence="1" id="KW-0472">Membrane</keyword>
<organism evidence="2 3">
    <name type="scientific">Colletotrichum musicola</name>
    <dbReference type="NCBI Taxonomy" id="2175873"/>
    <lineage>
        <taxon>Eukaryota</taxon>
        <taxon>Fungi</taxon>
        <taxon>Dikarya</taxon>
        <taxon>Ascomycota</taxon>
        <taxon>Pezizomycotina</taxon>
        <taxon>Sordariomycetes</taxon>
        <taxon>Hypocreomycetidae</taxon>
        <taxon>Glomerellales</taxon>
        <taxon>Glomerellaceae</taxon>
        <taxon>Colletotrichum</taxon>
        <taxon>Colletotrichum orchidearum species complex</taxon>
    </lineage>
</organism>
<comment type="caution">
    <text evidence="2">The sequence shown here is derived from an EMBL/GenBank/DDBJ whole genome shotgun (WGS) entry which is preliminary data.</text>
</comment>
<feature type="transmembrane region" description="Helical" evidence="1">
    <location>
        <begin position="16"/>
        <end position="36"/>
    </location>
</feature>
<protein>
    <submittedName>
        <fullName evidence="2">Uncharacterized protein</fullName>
    </submittedName>
</protein>
<proteinExistence type="predicted"/>
<dbReference type="OrthoDB" id="1896086at2759"/>
<evidence type="ECO:0000313" key="3">
    <source>
        <dbReference type="Proteomes" id="UP000639643"/>
    </source>
</evidence>
<reference evidence="2" key="1">
    <citation type="journal article" date="2020" name="Phytopathology">
        <title>Genome Sequence Resources of Colletotrichum truncatum, C. plurivorum, C. musicola, and C. sojae: Four Species Pathogenic to Soybean (Glycine max).</title>
        <authorList>
            <person name="Rogerio F."/>
            <person name="Boufleur T.R."/>
            <person name="Ciampi-Guillardi M."/>
            <person name="Sukno S.A."/>
            <person name="Thon M.R."/>
            <person name="Massola Junior N.S."/>
            <person name="Baroncelli R."/>
        </authorList>
    </citation>
    <scope>NUCLEOTIDE SEQUENCE</scope>
    <source>
        <strain evidence="2">LFN0074</strain>
    </source>
</reference>
<sequence length="486" mass="53322">MVTVTFGGGTSPKGQGVTVGILLLIMSFLLGIVAAWQPPLNLTERIEPAVITEVDFDIDNPPIWAIRPADRKAYLANKAAGLSNAKFMTPNTIPGGNPCVNRKQPAIVYHSYYAEDCEPPYKFDEGVMGSGLRTCLDWNTTKNGLECASFCQERTVFEWAEERPYPNSDCHYPVKCSISEGESTSAGWSISGSPKVGKALKMGISGGYHENWGHSHSHSFAVELTEELKCGYFTFVPIKKIIWQVGFSNSVFASISTSVFVFVLVPCLGGLSSSEPGMKFQPGEAVLPWCDTREGPTPFLGAKRWWAKDENLCRNEMWQIEDRNGKLIPDGVTIFVYTNCATRTPLAMKFQDDVYSRPGVALPHKVVRDLHDSWIFNTCHFGKLGVTKDGKEYKSLYMTGLGFSDDQIGGPHGEGLFAGIRKCANGDVINEEFSWFDHGRPEDGPHLRGAAWHVRADLPVDMDGGCVGQVLMDHGGISVDRCGDGS</sequence>
<keyword evidence="1" id="KW-0812">Transmembrane</keyword>
<evidence type="ECO:0000313" key="2">
    <source>
        <dbReference type="EMBL" id="KAF6809816.1"/>
    </source>
</evidence>
<evidence type="ECO:0000256" key="1">
    <source>
        <dbReference type="SAM" id="Phobius"/>
    </source>
</evidence>
<gene>
    <name evidence="2" type="ORF">CMUS01_13601</name>
</gene>
<dbReference type="AlphaFoldDB" id="A0A8H6JBV9"/>